<evidence type="ECO:0008006" key="5">
    <source>
        <dbReference type="Google" id="ProtNLM"/>
    </source>
</evidence>
<dbReference type="PANTHER" id="PTHR40040:SF1">
    <property type="entry name" value="MEMBRANE PROTEIN"/>
    <property type="match status" value="1"/>
</dbReference>
<proteinExistence type="predicted"/>
<dbReference type="Proteomes" id="UP000249204">
    <property type="component" value="Unassembled WGS sequence"/>
</dbReference>
<accession>A0A2W6ND65</accession>
<dbReference type="AlphaFoldDB" id="A0A2W6ND65"/>
<sequence length="143" mass="15952">MKNDDTNENRLERYNTDGQGEHQRQRVDYPRKAFREEYGAEMAPPAAVRKERTDRRTDEVPVDAVPVKHEADQVMESTGRAAGYLGLAFGIASLFMWSIVLGPAAAVLGYYAYVNGRKTAGAWSIGLGIVATLSYFFMIPFAR</sequence>
<comment type="caution">
    <text evidence="3">The sequence shown here is derived from an EMBL/GenBank/DDBJ whole genome shotgun (WGS) entry which is preliminary data.</text>
</comment>
<keyword evidence="2" id="KW-0472">Membrane</keyword>
<dbReference type="InterPro" id="IPR055338">
    <property type="entry name" value="YqfX-like"/>
</dbReference>
<feature type="transmembrane region" description="Helical" evidence="2">
    <location>
        <begin position="120"/>
        <end position="142"/>
    </location>
</feature>
<protein>
    <recommendedName>
        <fullName evidence="5">DUF4190 domain-containing protein</fullName>
    </recommendedName>
</protein>
<keyword evidence="2" id="KW-0812">Transmembrane</keyword>
<organism evidence="3 4">
    <name type="scientific">Paenibacillus silvae</name>
    <dbReference type="NCBI Taxonomy" id="1325358"/>
    <lineage>
        <taxon>Bacteria</taxon>
        <taxon>Bacillati</taxon>
        <taxon>Bacillota</taxon>
        <taxon>Bacilli</taxon>
        <taxon>Bacillales</taxon>
        <taxon>Paenibacillaceae</taxon>
        <taxon>Paenibacillus</taxon>
    </lineage>
</organism>
<keyword evidence="2" id="KW-1133">Transmembrane helix</keyword>
<name>A0A2W6ND65_9BACL</name>
<feature type="transmembrane region" description="Helical" evidence="2">
    <location>
        <begin position="84"/>
        <end position="114"/>
    </location>
</feature>
<gene>
    <name evidence="3" type="ORF">DN757_19685</name>
</gene>
<dbReference type="PANTHER" id="PTHR40040">
    <property type="entry name" value="SMALL HYDROPHOBIC PROTEIN-RELATED"/>
    <property type="match status" value="1"/>
</dbReference>
<dbReference type="RefSeq" id="WP_111271889.1">
    <property type="nucleotide sequence ID" value="NZ_QKWW01000058.1"/>
</dbReference>
<evidence type="ECO:0000313" key="4">
    <source>
        <dbReference type="Proteomes" id="UP000249204"/>
    </source>
</evidence>
<dbReference type="EMBL" id="QKWW01000058">
    <property type="protein sequence ID" value="PZT53922.1"/>
    <property type="molecule type" value="Genomic_DNA"/>
</dbReference>
<feature type="region of interest" description="Disordered" evidence="1">
    <location>
        <begin position="1"/>
        <end position="30"/>
    </location>
</feature>
<evidence type="ECO:0000256" key="1">
    <source>
        <dbReference type="SAM" id="MobiDB-lite"/>
    </source>
</evidence>
<evidence type="ECO:0000256" key="2">
    <source>
        <dbReference type="SAM" id="Phobius"/>
    </source>
</evidence>
<evidence type="ECO:0000313" key="3">
    <source>
        <dbReference type="EMBL" id="PZT53922.1"/>
    </source>
</evidence>
<reference evidence="3 4" key="1">
    <citation type="submission" date="2018-06" db="EMBL/GenBank/DDBJ databases">
        <title>Isolation of heavy metals resistant Paenibacillus silvae NC2 from Gold-Copper mine in ZiJin, China.</title>
        <authorList>
            <person name="Xu J."/>
            <person name="Mazhar H.S."/>
            <person name="Rensing C."/>
        </authorList>
    </citation>
    <scope>NUCLEOTIDE SEQUENCE [LARGE SCALE GENOMIC DNA]</scope>
    <source>
        <strain evidence="3 4">NC2</strain>
    </source>
</reference>